<evidence type="ECO:0000256" key="2">
    <source>
        <dbReference type="PROSITE-ProRule" id="PRU00504"/>
    </source>
</evidence>
<comment type="caution">
    <text evidence="4">The sequence shown here is derived from an EMBL/GenBank/DDBJ whole genome shotgun (WGS) entry which is preliminary data.</text>
</comment>
<feature type="repeat" description="NHL" evidence="2">
    <location>
        <begin position="85"/>
        <end position="125"/>
    </location>
</feature>
<evidence type="ECO:0000256" key="3">
    <source>
        <dbReference type="SAM" id="MobiDB-lite"/>
    </source>
</evidence>
<dbReference type="EMBL" id="JBIAZU010000001">
    <property type="protein sequence ID" value="MFF5289012.1"/>
    <property type="molecule type" value="Genomic_DNA"/>
</dbReference>
<evidence type="ECO:0000313" key="4">
    <source>
        <dbReference type="EMBL" id="MFF5289012.1"/>
    </source>
</evidence>
<dbReference type="SUPFAM" id="SSF101898">
    <property type="entry name" value="NHL repeat"/>
    <property type="match status" value="1"/>
</dbReference>
<organism evidence="4 5">
    <name type="scientific">Paractinoplanes globisporus</name>
    <dbReference type="NCBI Taxonomy" id="113565"/>
    <lineage>
        <taxon>Bacteria</taxon>
        <taxon>Bacillati</taxon>
        <taxon>Actinomycetota</taxon>
        <taxon>Actinomycetes</taxon>
        <taxon>Micromonosporales</taxon>
        <taxon>Micromonosporaceae</taxon>
        <taxon>Paractinoplanes</taxon>
    </lineage>
</organism>
<dbReference type="InterPro" id="IPR050952">
    <property type="entry name" value="TRIM-NHL_E3_ligases"/>
</dbReference>
<dbReference type="InterPro" id="IPR011748">
    <property type="entry name" value="Unchr_phage_tail-like"/>
</dbReference>
<dbReference type="PROSITE" id="PS51125">
    <property type="entry name" value="NHL"/>
    <property type="match status" value="2"/>
</dbReference>
<evidence type="ECO:0000313" key="5">
    <source>
        <dbReference type="Proteomes" id="UP001602245"/>
    </source>
</evidence>
<dbReference type="Proteomes" id="UP001602245">
    <property type="component" value="Unassembled WGS sequence"/>
</dbReference>
<sequence>MSAFLLDGRAGWRDEPALCVGVHTGDVLRLAADADLPRPLADASGSFGGLSEPTGTAGPYRVDRAGNRLLRYDDCEQDFLPVPCFGGRGSGVRQLDDPHGVAVTETGDVVVADTGNKRLIVLTPGGEAVRRVIARPDWTPFDVAFSRGRLLVADRDGGLVHVLTCAGRHLDAWTSAAPVALAVDRDGRIYVADEGSPLVHVYDLDGTLLETRTTTEGLADRFDAAPAEPSAYAATGTFVTAPLDGRRHGQVWHRIELDADIPAGAGVTVHTLTAEVPLTAAEVAALPADRWAGGQEHGVVGRDPWDCLVLGPPGRYLWLRLTLTGGPARTPAVHGVRAEYPRRTSLRYLPAAYREEPVSADFTDRFLAILDAVRATVSARIDALPAYLDPYASPPEFLDYLAAWLGLADDLRLPLARKRELVARAHELYRLRGTPAGIRLHLRICTGIEAYVMEEYRLRRWLYLGSGRLGDDSAVWDDEVVRRLQLDANSRIGSAQLIGSTDPLRDPFHVHAHRFRVYLPAAEDAGLRRLAERVLTLAAPAHTLGRVVLVAPRMRIGVQSFLGIDSVVGAYPAETVTGAGRLGSDTVLGTAGDLPDRTGSRIGRTTRVGTGTVLE</sequence>
<dbReference type="InterPro" id="IPR006521">
    <property type="entry name" value="Tail_protein_I"/>
</dbReference>
<gene>
    <name evidence="4" type="ORF">ACFY35_06220</name>
</gene>
<proteinExistence type="predicted"/>
<dbReference type="InterPro" id="IPR011042">
    <property type="entry name" value="6-blade_b-propeller_TolB-like"/>
</dbReference>
<dbReference type="Pfam" id="PF09684">
    <property type="entry name" value="Tail_P2_I"/>
    <property type="match status" value="1"/>
</dbReference>
<feature type="region of interest" description="Disordered" evidence="3">
    <location>
        <begin position="593"/>
        <end position="615"/>
    </location>
</feature>
<evidence type="ECO:0000256" key="1">
    <source>
        <dbReference type="ARBA" id="ARBA00022737"/>
    </source>
</evidence>
<dbReference type="RefSeq" id="WP_020509359.1">
    <property type="nucleotide sequence ID" value="NZ_JBIAZU010000001.1"/>
</dbReference>
<dbReference type="Gene3D" id="2.120.10.30">
    <property type="entry name" value="TolB, C-terminal domain"/>
    <property type="match status" value="1"/>
</dbReference>
<dbReference type="PANTHER" id="PTHR24104:SF25">
    <property type="entry name" value="PROTEIN LIN-41"/>
    <property type="match status" value="1"/>
</dbReference>
<reference evidence="4 5" key="1">
    <citation type="submission" date="2024-10" db="EMBL/GenBank/DDBJ databases">
        <title>The Natural Products Discovery Center: Release of the First 8490 Sequenced Strains for Exploring Actinobacteria Biosynthetic Diversity.</title>
        <authorList>
            <person name="Kalkreuter E."/>
            <person name="Kautsar S.A."/>
            <person name="Yang D."/>
            <person name="Bader C.D."/>
            <person name="Teijaro C.N."/>
            <person name="Fluegel L."/>
            <person name="Davis C.M."/>
            <person name="Simpson J.R."/>
            <person name="Lauterbach L."/>
            <person name="Steele A.D."/>
            <person name="Gui C."/>
            <person name="Meng S."/>
            <person name="Li G."/>
            <person name="Viehrig K."/>
            <person name="Ye F."/>
            <person name="Su P."/>
            <person name="Kiefer A.F."/>
            <person name="Nichols A."/>
            <person name="Cepeda A.J."/>
            <person name="Yan W."/>
            <person name="Fan B."/>
            <person name="Jiang Y."/>
            <person name="Adhikari A."/>
            <person name="Zheng C.-J."/>
            <person name="Schuster L."/>
            <person name="Cowan T.M."/>
            <person name="Smanski M.J."/>
            <person name="Chevrette M.G."/>
            <person name="De Carvalho L.P.S."/>
            <person name="Shen B."/>
        </authorList>
    </citation>
    <scope>NUCLEOTIDE SEQUENCE [LARGE SCALE GENOMIC DNA]</scope>
    <source>
        <strain evidence="4 5">NPDC000087</strain>
    </source>
</reference>
<protein>
    <submittedName>
        <fullName evidence="4">Phage tail protein</fullName>
    </submittedName>
</protein>
<dbReference type="NCBIfam" id="TIGR02242">
    <property type="entry name" value="tail_TIGR02242"/>
    <property type="match status" value="1"/>
</dbReference>
<keyword evidence="1" id="KW-0677">Repeat</keyword>
<feature type="compositionally biased region" description="Low complexity" evidence="3">
    <location>
        <begin position="600"/>
        <end position="615"/>
    </location>
</feature>
<feature type="repeat" description="NHL" evidence="2">
    <location>
        <begin position="178"/>
        <end position="205"/>
    </location>
</feature>
<name>A0ABW6W6S5_9ACTN</name>
<accession>A0ABW6W6S5</accession>
<dbReference type="Pfam" id="PF01436">
    <property type="entry name" value="NHL"/>
    <property type="match status" value="1"/>
</dbReference>
<dbReference type="PANTHER" id="PTHR24104">
    <property type="entry name" value="E3 UBIQUITIN-PROTEIN LIGASE NHLRC1-RELATED"/>
    <property type="match status" value="1"/>
</dbReference>
<dbReference type="CDD" id="cd05819">
    <property type="entry name" value="NHL"/>
    <property type="match status" value="1"/>
</dbReference>
<dbReference type="InterPro" id="IPR001258">
    <property type="entry name" value="NHL_repeat"/>
</dbReference>
<keyword evidence="5" id="KW-1185">Reference proteome</keyword>